<dbReference type="PATRIC" id="fig|1278073.3.peg.7706"/>
<protein>
    <recommendedName>
        <fullName evidence="5">Lipoprotein</fullName>
    </recommendedName>
</protein>
<evidence type="ECO:0000256" key="2">
    <source>
        <dbReference type="SAM" id="SignalP"/>
    </source>
</evidence>
<feature type="region of interest" description="Disordered" evidence="1">
    <location>
        <begin position="19"/>
        <end position="73"/>
    </location>
</feature>
<gene>
    <name evidence="3" type="ordered locus">MYSTI_07578</name>
</gene>
<evidence type="ECO:0008006" key="5">
    <source>
        <dbReference type="Google" id="ProtNLM"/>
    </source>
</evidence>
<sequence>MKTLITTLALCLGTAAFAQSEPEKAPSQTQVPGPSTRVHTGVNAADVGRGINGSKKEAEKVPGHDNTYNKKDALSLKGTLKEADDDSVSMTRKNLPDAKLEVKDQTVVLLDGKKVRADEIPEGSELKVRFQLDGDNIVAVEVRATSPKGTGGSGKDSPKDKDAKPVDEDVKKDLNDGTH</sequence>
<feature type="compositionally biased region" description="Basic and acidic residues" evidence="1">
    <location>
        <begin position="156"/>
        <end position="179"/>
    </location>
</feature>
<name>L7ULQ9_MYXSD</name>
<dbReference type="EMBL" id="CP004025">
    <property type="protein sequence ID" value="AGC48850.1"/>
    <property type="molecule type" value="Genomic_DNA"/>
</dbReference>
<feature type="chain" id="PRO_5003983746" description="Lipoprotein" evidence="2">
    <location>
        <begin position="19"/>
        <end position="179"/>
    </location>
</feature>
<keyword evidence="2" id="KW-0732">Signal</keyword>
<dbReference type="Proteomes" id="UP000011131">
    <property type="component" value="Chromosome"/>
</dbReference>
<dbReference type="HOGENOM" id="CLU_1501939_0_0_7"/>
<reference evidence="3 4" key="1">
    <citation type="journal article" date="2013" name="Genome Announc.">
        <title>Complete genome sequence of Myxococcus stipitatus strain DSM 14675, a fruiting myxobacterium.</title>
        <authorList>
            <person name="Huntley S."/>
            <person name="Kneip S."/>
            <person name="Treuner-Lange A."/>
            <person name="Sogaard-Andersen L."/>
        </authorList>
    </citation>
    <scope>NUCLEOTIDE SEQUENCE [LARGE SCALE GENOMIC DNA]</scope>
    <source>
        <strain evidence="4">DSM 14675 / JCM 12634 / Mx s8</strain>
    </source>
</reference>
<accession>L7ULQ9</accession>
<keyword evidence="4" id="KW-1185">Reference proteome</keyword>
<proteinExistence type="predicted"/>
<evidence type="ECO:0000313" key="4">
    <source>
        <dbReference type="Proteomes" id="UP000011131"/>
    </source>
</evidence>
<feature type="signal peptide" evidence="2">
    <location>
        <begin position="1"/>
        <end position="18"/>
    </location>
</feature>
<dbReference type="KEGG" id="msd:MYSTI_07578"/>
<evidence type="ECO:0000256" key="1">
    <source>
        <dbReference type="SAM" id="MobiDB-lite"/>
    </source>
</evidence>
<feature type="region of interest" description="Disordered" evidence="1">
    <location>
        <begin position="142"/>
        <end position="179"/>
    </location>
</feature>
<dbReference type="AlphaFoldDB" id="L7ULQ9"/>
<dbReference type="RefSeq" id="WP_015353103.1">
    <property type="nucleotide sequence ID" value="NC_020126.1"/>
</dbReference>
<evidence type="ECO:0000313" key="3">
    <source>
        <dbReference type="EMBL" id="AGC48850.1"/>
    </source>
</evidence>
<feature type="compositionally biased region" description="Basic and acidic residues" evidence="1">
    <location>
        <begin position="54"/>
        <end position="73"/>
    </location>
</feature>
<organism evidence="3 4">
    <name type="scientific">Myxococcus stipitatus (strain DSM 14675 / JCM 12634 / Mx s8)</name>
    <dbReference type="NCBI Taxonomy" id="1278073"/>
    <lineage>
        <taxon>Bacteria</taxon>
        <taxon>Pseudomonadati</taxon>
        <taxon>Myxococcota</taxon>
        <taxon>Myxococcia</taxon>
        <taxon>Myxococcales</taxon>
        <taxon>Cystobacterineae</taxon>
        <taxon>Myxococcaceae</taxon>
        <taxon>Myxococcus</taxon>
    </lineage>
</organism>